<feature type="active site" description="Nucleophile" evidence="6">
    <location>
        <position position="243"/>
    </location>
</feature>
<evidence type="ECO:0000256" key="5">
    <source>
        <dbReference type="PIRNR" id="PIRNR018169"/>
    </source>
</evidence>
<dbReference type="EC" id="3.1.1.47" evidence="1 5"/>
<dbReference type="PANTHER" id="PTHR10272:SF0">
    <property type="entry name" value="PLATELET-ACTIVATING FACTOR ACETYLHYDROLASE"/>
    <property type="match status" value="1"/>
</dbReference>
<dbReference type="Gene3D" id="3.40.50.1820">
    <property type="entry name" value="alpha/beta hydrolase"/>
    <property type="match status" value="1"/>
</dbReference>
<reference evidence="7" key="2">
    <citation type="submission" date="2025-05" db="UniProtKB">
        <authorList>
            <consortium name="EnsemblMetazoa"/>
        </authorList>
    </citation>
    <scope>IDENTIFICATION</scope>
</reference>
<evidence type="ECO:0000313" key="9">
    <source>
        <dbReference type="RefSeq" id="XP_028130494.1"/>
    </source>
</evidence>
<dbReference type="PANTHER" id="PTHR10272">
    <property type="entry name" value="PLATELET-ACTIVATING FACTOR ACETYLHYDROLASE"/>
    <property type="match status" value="1"/>
</dbReference>
<accession>A0A6P7F488</accession>
<evidence type="ECO:0000256" key="6">
    <source>
        <dbReference type="PIRSR" id="PIRSR018169-1"/>
    </source>
</evidence>
<dbReference type="InterPro" id="IPR016715">
    <property type="entry name" value="PAF_acetylhydro_eukaryote"/>
</dbReference>
<dbReference type="GO" id="GO:0016042">
    <property type="term" value="P:lipid catabolic process"/>
    <property type="evidence" value="ECO:0007669"/>
    <property type="project" value="UniProtKB-KW"/>
</dbReference>
<dbReference type="PIRSF" id="PIRSF018169">
    <property type="entry name" value="PAF_acetylhydrolase"/>
    <property type="match status" value="1"/>
</dbReference>
<name>A0A6P7F488_DIAVI</name>
<dbReference type="Pfam" id="PF03403">
    <property type="entry name" value="PAF-AH_p_II"/>
    <property type="match status" value="1"/>
</dbReference>
<dbReference type="SUPFAM" id="SSF53474">
    <property type="entry name" value="alpha/beta-Hydrolases"/>
    <property type="match status" value="1"/>
</dbReference>
<evidence type="ECO:0000313" key="8">
    <source>
        <dbReference type="Proteomes" id="UP001652700"/>
    </source>
</evidence>
<dbReference type="EnsemblMetazoa" id="XM_050646173.1">
    <property type="protein sequence ID" value="XP_050502130.1"/>
    <property type="gene ID" value="LOC114326354"/>
</dbReference>
<reference evidence="9" key="1">
    <citation type="submission" date="2025-04" db="UniProtKB">
        <authorList>
            <consortium name="RefSeq"/>
        </authorList>
    </citation>
    <scope>IDENTIFICATION</scope>
</reference>
<sequence length="394" mass="45552">MFWSNNTSKLLPTASGPYTPGCSDVMVGYGKNGLFLRLYYPTSSPKIAEKTSNQRFLWFPTDDTELIGIAKVLKIPYYILKLVIWWKVNPTVPVLYGQKVRTEKDMKCIIMSHGLGGGRYIYSKICYDLASHGYLVACIEHRDKSSFCTYYYENQDNAEKDVKTHIDFEHIPLGGSHFRERQQQIQHRMAECLRAIDFIVQLNNGIVPENVLDNVPKRRNNEFRLEDLVGKIDVNDLVMMGHSFGAATALTTFSKSPNLKQCIALDPWMFPIKDDDLHDKIFGKPVLFINTQTFHITTNVNAMAKFMENHKLQMYTIRQTTHENQTDTVLVSGYWLNLFMKKLDPHEALNINNALIFMFLNEHVGVPRNVETFRKYLEVKSDLYEKGLTKPWQQ</sequence>
<feature type="active site" description="Charge relay system" evidence="6">
    <location>
        <position position="266"/>
    </location>
</feature>
<dbReference type="GeneID" id="114326354"/>
<protein>
    <recommendedName>
        <fullName evidence="1 5">1-alkyl-2-acetylglycerophosphocholine esterase</fullName>
        <ecNumber evidence="1 5">3.1.1.47</ecNumber>
    </recommendedName>
</protein>
<keyword evidence="2 5" id="KW-0378">Hydrolase</keyword>
<keyword evidence="3 5" id="KW-0442">Lipid degradation</keyword>
<evidence type="ECO:0000256" key="3">
    <source>
        <dbReference type="ARBA" id="ARBA00022963"/>
    </source>
</evidence>
<dbReference type="GO" id="GO:0003847">
    <property type="term" value="F:1-alkyl-2-acetylglycerophosphocholine esterase activity"/>
    <property type="evidence" value="ECO:0007669"/>
    <property type="project" value="UniProtKB-UniRule"/>
</dbReference>
<keyword evidence="4 5" id="KW-0443">Lipid metabolism</keyword>
<dbReference type="AlphaFoldDB" id="A0A6P7F488"/>
<feature type="active site" description="Charge relay system" evidence="6">
    <location>
        <position position="322"/>
    </location>
</feature>
<evidence type="ECO:0000256" key="1">
    <source>
        <dbReference type="ARBA" id="ARBA00013201"/>
    </source>
</evidence>
<evidence type="ECO:0000256" key="2">
    <source>
        <dbReference type="ARBA" id="ARBA00022801"/>
    </source>
</evidence>
<dbReference type="Proteomes" id="UP001652700">
    <property type="component" value="Unplaced"/>
</dbReference>
<gene>
    <name evidence="9" type="primary">LOC114326354</name>
</gene>
<organism evidence="9">
    <name type="scientific">Diabrotica virgifera virgifera</name>
    <name type="common">western corn rootworm</name>
    <dbReference type="NCBI Taxonomy" id="50390"/>
    <lineage>
        <taxon>Eukaryota</taxon>
        <taxon>Metazoa</taxon>
        <taxon>Ecdysozoa</taxon>
        <taxon>Arthropoda</taxon>
        <taxon>Hexapoda</taxon>
        <taxon>Insecta</taxon>
        <taxon>Pterygota</taxon>
        <taxon>Neoptera</taxon>
        <taxon>Endopterygota</taxon>
        <taxon>Coleoptera</taxon>
        <taxon>Polyphaga</taxon>
        <taxon>Cucujiformia</taxon>
        <taxon>Chrysomeloidea</taxon>
        <taxon>Chrysomelidae</taxon>
        <taxon>Galerucinae</taxon>
        <taxon>Diabroticina</taxon>
        <taxon>Diabroticites</taxon>
        <taxon>Diabrotica</taxon>
    </lineage>
</organism>
<evidence type="ECO:0000313" key="7">
    <source>
        <dbReference type="EnsemblMetazoa" id="XP_050502130.1"/>
    </source>
</evidence>
<proteinExistence type="predicted"/>
<dbReference type="RefSeq" id="XP_028130494.1">
    <property type="nucleotide sequence ID" value="XM_028274693.1"/>
</dbReference>
<dbReference type="InParanoid" id="A0A6P7F488"/>
<comment type="catalytic activity">
    <reaction evidence="5">
        <text>a 1-O-alkyl-2-acetyl-sn-glycero-3-phosphocholine + H2O = a 1-O-alkyl-sn-glycero-3-phosphocholine + acetate + H(+)</text>
        <dbReference type="Rhea" id="RHEA:17777"/>
        <dbReference type="ChEBI" id="CHEBI:15377"/>
        <dbReference type="ChEBI" id="CHEBI:15378"/>
        <dbReference type="ChEBI" id="CHEBI:30089"/>
        <dbReference type="ChEBI" id="CHEBI:30909"/>
        <dbReference type="ChEBI" id="CHEBI:36707"/>
        <dbReference type="EC" id="3.1.1.47"/>
    </reaction>
</comment>
<dbReference type="RefSeq" id="XP_050502130.1">
    <property type="nucleotide sequence ID" value="XM_050646173.1"/>
</dbReference>
<dbReference type="KEGG" id="dvv:114326354"/>
<dbReference type="OrthoDB" id="2363873at2759"/>
<keyword evidence="8" id="KW-1185">Reference proteome</keyword>
<evidence type="ECO:0000256" key="4">
    <source>
        <dbReference type="ARBA" id="ARBA00023098"/>
    </source>
</evidence>
<dbReference type="InterPro" id="IPR029058">
    <property type="entry name" value="AB_hydrolase_fold"/>
</dbReference>